<dbReference type="SUPFAM" id="SSF54975">
    <property type="entry name" value="Acylphosphatase/BLUF domain-like"/>
    <property type="match status" value="1"/>
</dbReference>
<accession>A0A858QBD9</accession>
<dbReference type="Pfam" id="PF00708">
    <property type="entry name" value="Acylphosphatase"/>
    <property type="match status" value="1"/>
</dbReference>
<name>A0A858QBD9_9GAMM</name>
<dbReference type="Proteomes" id="UP000503004">
    <property type="component" value="Chromosome"/>
</dbReference>
<keyword evidence="5" id="KW-0378">Hydrolase</keyword>
<evidence type="ECO:0000256" key="6">
    <source>
        <dbReference type="RuleBase" id="RU004168"/>
    </source>
</evidence>
<evidence type="ECO:0000256" key="2">
    <source>
        <dbReference type="ARBA" id="ARBA00012150"/>
    </source>
</evidence>
<comment type="catalytic activity">
    <reaction evidence="4 5">
        <text>an acyl phosphate + H2O = a carboxylate + phosphate + H(+)</text>
        <dbReference type="Rhea" id="RHEA:14965"/>
        <dbReference type="ChEBI" id="CHEBI:15377"/>
        <dbReference type="ChEBI" id="CHEBI:15378"/>
        <dbReference type="ChEBI" id="CHEBI:29067"/>
        <dbReference type="ChEBI" id="CHEBI:43474"/>
        <dbReference type="ChEBI" id="CHEBI:59918"/>
        <dbReference type="EC" id="3.6.1.7"/>
    </reaction>
</comment>
<evidence type="ECO:0000259" key="7">
    <source>
        <dbReference type="PROSITE" id="PS51160"/>
    </source>
</evidence>
<dbReference type="InterPro" id="IPR001792">
    <property type="entry name" value="Acylphosphatase-like_dom"/>
</dbReference>
<evidence type="ECO:0000256" key="4">
    <source>
        <dbReference type="ARBA" id="ARBA00047645"/>
    </source>
</evidence>
<dbReference type="PANTHER" id="PTHR47268">
    <property type="entry name" value="ACYLPHOSPHATASE"/>
    <property type="match status" value="1"/>
</dbReference>
<feature type="active site" evidence="5">
    <location>
        <position position="36"/>
    </location>
</feature>
<dbReference type="RefSeq" id="WP_169604279.1">
    <property type="nucleotide sequence ID" value="NZ_CP046565.1"/>
</dbReference>
<dbReference type="InterPro" id="IPR036046">
    <property type="entry name" value="Acylphosphatase-like_dom_sf"/>
</dbReference>
<evidence type="ECO:0000256" key="3">
    <source>
        <dbReference type="ARBA" id="ARBA00015991"/>
    </source>
</evidence>
<dbReference type="PANTHER" id="PTHR47268:SF4">
    <property type="entry name" value="ACYLPHOSPHATASE"/>
    <property type="match status" value="1"/>
</dbReference>
<dbReference type="InterPro" id="IPR020456">
    <property type="entry name" value="Acylphosphatase"/>
</dbReference>
<protein>
    <recommendedName>
        <fullName evidence="3 5">acylphosphatase</fullName>
        <ecNumber evidence="2 5">3.6.1.7</ecNumber>
    </recommendedName>
</protein>
<reference evidence="9" key="1">
    <citation type="submission" date="2019-12" db="EMBL/GenBank/DDBJ databases">
        <authorList>
            <person name="Awala S.I."/>
            <person name="Rhee S.K."/>
        </authorList>
    </citation>
    <scope>NUCLEOTIDE SEQUENCE [LARGE SCALE GENOMIC DNA]</scope>
    <source>
        <strain evidence="9">IM1</strain>
    </source>
</reference>
<evidence type="ECO:0000313" key="9">
    <source>
        <dbReference type="Proteomes" id="UP000503004"/>
    </source>
</evidence>
<evidence type="ECO:0000256" key="5">
    <source>
        <dbReference type="PROSITE-ProRule" id="PRU00520"/>
    </source>
</evidence>
<dbReference type="AlphaFoldDB" id="A0A858QBD9"/>
<gene>
    <name evidence="8" type="ORF">GNH96_14325</name>
</gene>
<dbReference type="PROSITE" id="PS00151">
    <property type="entry name" value="ACYLPHOSPHATASE_2"/>
    <property type="match status" value="1"/>
</dbReference>
<dbReference type="EMBL" id="CP046565">
    <property type="protein sequence ID" value="QJD31006.1"/>
    <property type="molecule type" value="Genomic_DNA"/>
</dbReference>
<dbReference type="PRINTS" id="PR00112">
    <property type="entry name" value="ACYLPHPHTASE"/>
</dbReference>
<dbReference type="PROSITE" id="PS51160">
    <property type="entry name" value="ACYLPHOSPHATASE_3"/>
    <property type="match status" value="1"/>
</dbReference>
<dbReference type="GO" id="GO:0003998">
    <property type="term" value="F:acylphosphatase activity"/>
    <property type="evidence" value="ECO:0007669"/>
    <property type="project" value="UniProtKB-EC"/>
</dbReference>
<organism evidence="8 9">
    <name type="scientific">Methylococcus geothermalis</name>
    <dbReference type="NCBI Taxonomy" id="2681310"/>
    <lineage>
        <taxon>Bacteria</taxon>
        <taxon>Pseudomonadati</taxon>
        <taxon>Pseudomonadota</taxon>
        <taxon>Gammaproteobacteria</taxon>
        <taxon>Methylococcales</taxon>
        <taxon>Methylococcaceae</taxon>
        <taxon>Methylococcus</taxon>
    </lineage>
</organism>
<feature type="active site" evidence="5">
    <location>
        <position position="18"/>
    </location>
</feature>
<dbReference type="EC" id="3.6.1.7" evidence="2 5"/>
<dbReference type="KEGG" id="metu:GNH96_14325"/>
<dbReference type="InterPro" id="IPR017968">
    <property type="entry name" value="Acylphosphatase_CS"/>
</dbReference>
<proteinExistence type="inferred from homology"/>
<feature type="domain" description="Acylphosphatase-like" evidence="7">
    <location>
        <begin position="3"/>
        <end position="90"/>
    </location>
</feature>
<keyword evidence="9" id="KW-1185">Reference proteome</keyword>
<evidence type="ECO:0000313" key="8">
    <source>
        <dbReference type="EMBL" id="QJD31006.1"/>
    </source>
</evidence>
<evidence type="ECO:0000256" key="1">
    <source>
        <dbReference type="ARBA" id="ARBA00005614"/>
    </source>
</evidence>
<sequence>MKRVHVHVAGRVQGVWYRASAARKASELGLTGWVRNLPDGRVELVAEGDVATVEALLAWCRRGPPLARVARLDVREMAATGEFAEFAVLRDD</sequence>
<comment type="similarity">
    <text evidence="1 6">Belongs to the acylphosphatase family.</text>
</comment>
<dbReference type="Gene3D" id="3.30.70.100">
    <property type="match status" value="1"/>
</dbReference>